<dbReference type="EMBL" id="QLTQ01000025">
    <property type="protein sequence ID" value="RAS43237.1"/>
    <property type="molecule type" value="Genomic_DNA"/>
</dbReference>
<keyword evidence="2" id="KW-1185">Reference proteome</keyword>
<sequence>MEIKEIVREFRRYSKDHPLRTIVDQYFDEQETPILEGSEWLNAINTINAIGRALLNLSYHDKKAYHDMIKMKLKARHKDSYDLHGLISALAELSIMNTFICRSSNPESFIYEDRLQKNSNKNVEFSIKMERFIFHVEVKTSNLLLEDNKIATELKKSSEVLVLNARVKDFNLIKQKSPIPVIGSLEQRIKDFLESADGKFCKSDDNEVNLLVICWDERFEVPLIALKASQAEGLMTNSSFLKDKDGKTVLFNNIDCILVNSNYLFFKEYVMGLLFNRFSLEFPVDPFFQLFTQNYLIENTSSQERNLLLESIIQQKVCIVDETYANSLPKKSIAKFTGDKMIKFMPFNDK</sequence>
<gene>
    <name evidence="1" type="ORF">BC673_1256</name>
</gene>
<proteinExistence type="predicted"/>
<evidence type="ECO:0000313" key="2">
    <source>
        <dbReference type="Proteomes" id="UP000249852"/>
    </source>
</evidence>
<name>A0ABX9DQW1_9BACT</name>
<comment type="caution">
    <text evidence="1">The sequence shown here is derived from an EMBL/GenBank/DDBJ whole genome shotgun (WGS) entry which is preliminary data.</text>
</comment>
<evidence type="ECO:0000313" key="1">
    <source>
        <dbReference type="EMBL" id="RAS43237.1"/>
    </source>
</evidence>
<reference evidence="1 2" key="1">
    <citation type="submission" date="2018-06" db="EMBL/GenBank/DDBJ databases">
        <title>Genomic Encyclopedia of Archaeal and Bacterial Type Strains, Phase II (KMG-II): from individual species to whole genera.</title>
        <authorList>
            <person name="Goeker M."/>
        </authorList>
    </citation>
    <scope>NUCLEOTIDE SEQUENCE [LARGE SCALE GENOMIC DNA]</scope>
    <source>
        <strain evidence="1 2">DSM 18710</strain>
    </source>
</reference>
<accession>A0ABX9DQW1</accession>
<organism evidence="1 2">
    <name type="scientific">Prevotella pallens</name>
    <dbReference type="NCBI Taxonomy" id="60133"/>
    <lineage>
        <taxon>Bacteria</taxon>
        <taxon>Pseudomonadati</taxon>
        <taxon>Bacteroidota</taxon>
        <taxon>Bacteroidia</taxon>
        <taxon>Bacteroidales</taxon>
        <taxon>Prevotellaceae</taxon>
        <taxon>Prevotella</taxon>
    </lineage>
</organism>
<dbReference type="Proteomes" id="UP000249852">
    <property type="component" value="Unassembled WGS sequence"/>
</dbReference>
<dbReference type="RefSeq" id="WP_006044057.1">
    <property type="nucleotide sequence ID" value="NZ_QLTQ01000025.1"/>
</dbReference>
<protein>
    <submittedName>
        <fullName evidence="1">Uncharacterized protein</fullName>
    </submittedName>
</protein>